<evidence type="ECO:0000256" key="7">
    <source>
        <dbReference type="RuleBase" id="RU000382"/>
    </source>
</evidence>
<evidence type="ECO:0000256" key="5">
    <source>
        <dbReference type="ARBA" id="ARBA00023239"/>
    </source>
</evidence>
<dbReference type="InterPro" id="IPR002129">
    <property type="entry name" value="PyrdxlP-dep_de-COase"/>
</dbReference>
<gene>
    <name evidence="8" type="primary">hdc</name>
    <name evidence="8" type="ORF">GCM10017581_057300</name>
</gene>
<dbReference type="GO" id="GO:0030170">
    <property type="term" value="F:pyridoxal phosphate binding"/>
    <property type="evidence" value="ECO:0007669"/>
    <property type="project" value="InterPro"/>
</dbReference>
<evidence type="ECO:0000313" key="8">
    <source>
        <dbReference type="EMBL" id="GLL03984.1"/>
    </source>
</evidence>
<dbReference type="Gene3D" id="3.40.640.10">
    <property type="entry name" value="Type I PLP-dependent aspartate aminotransferase-like (Major domain)"/>
    <property type="match status" value="1"/>
</dbReference>
<dbReference type="GO" id="GO:0019752">
    <property type="term" value="P:carboxylic acid metabolic process"/>
    <property type="evidence" value="ECO:0007669"/>
    <property type="project" value="InterPro"/>
</dbReference>
<evidence type="ECO:0000256" key="4">
    <source>
        <dbReference type="ARBA" id="ARBA00022898"/>
    </source>
</evidence>
<comment type="similarity">
    <text evidence="2 7">Belongs to the group II decarboxylase family.</text>
</comment>
<proteinExistence type="inferred from homology"/>
<keyword evidence="3" id="KW-0210">Decarboxylase</keyword>
<evidence type="ECO:0000256" key="3">
    <source>
        <dbReference type="ARBA" id="ARBA00022793"/>
    </source>
</evidence>
<keyword evidence="5 7" id="KW-0456">Lyase</keyword>
<dbReference type="Pfam" id="PF00282">
    <property type="entry name" value="Pyridoxal_deC"/>
    <property type="match status" value="1"/>
</dbReference>
<dbReference type="InterPro" id="IPR051151">
    <property type="entry name" value="Group_II_Decarboxylase"/>
</dbReference>
<evidence type="ECO:0000256" key="1">
    <source>
        <dbReference type="ARBA" id="ARBA00001933"/>
    </source>
</evidence>
<dbReference type="AlphaFoldDB" id="A0A9W6KR56"/>
<dbReference type="InterPro" id="IPR015424">
    <property type="entry name" value="PyrdxlP-dep_Trfase"/>
</dbReference>
<evidence type="ECO:0000256" key="2">
    <source>
        <dbReference type="ARBA" id="ARBA00009533"/>
    </source>
</evidence>
<keyword evidence="4 6" id="KW-0663">Pyridoxal phosphate</keyword>
<reference evidence="8" key="2">
    <citation type="submission" date="2023-01" db="EMBL/GenBank/DDBJ databases">
        <authorList>
            <person name="Sun Q."/>
            <person name="Evtushenko L."/>
        </authorList>
    </citation>
    <scope>NUCLEOTIDE SEQUENCE</scope>
    <source>
        <strain evidence="8">VKM Ac-1321</strain>
    </source>
</reference>
<dbReference type="RefSeq" id="WP_261960397.1">
    <property type="nucleotide sequence ID" value="NZ_BAAAXA010000001.1"/>
</dbReference>
<dbReference type="PANTHER" id="PTHR46101">
    <property type="match status" value="1"/>
</dbReference>
<organism evidence="8 9">
    <name type="scientific">Dactylosporangium matsuzakiense</name>
    <dbReference type="NCBI Taxonomy" id="53360"/>
    <lineage>
        <taxon>Bacteria</taxon>
        <taxon>Bacillati</taxon>
        <taxon>Actinomycetota</taxon>
        <taxon>Actinomycetes</taxon>
        <taxon>Micromonosporales</taxon>
        <taxon>Micromonosporaceae</taxon>
        <taxon>Dactylosporangium</taxon>
    </lineage>
</organism>
<dbReference type="InterPro" id="IPR015421">
    <property type="entry name" value="PyrdxlP-dep_Trfase_major"/>
</dbReference>
<dbReference type="EMBL" id="BSFP01000039">
    <property type="protein sequence ID" value="GLL03984.1"/>
    <property type="molecule type" value="Genomic_DNA"/>
</dbReference>
<evidence type="ECO:0000313" key="9">
    <source>
        <dbReference type="Proteomes" id="UP001143480"/>
    </source>
</evidence>
<dbReference type="PANTHER" id="PTHR46101:SF2">
    <property type="entry name" value="SERINE DECARBOXYLASE"/>
    <property type="match status" value="1"/>
</dbReference>
<dbReference type="GO" id="GO:0004058">
    <property type="term" value="F:aromatic-L-amino-acid decarboxylase activity"/>
    <property type="evidence" value="ECO:0007669"/>
    <property type="project" value="UniProtKB-ARBA"/>
</dbReference>
<name>A0A9W6KR56_9ACTN</name>
<accession>A0A9W6KR56</accession>
<dbReference type="SUPFAM" id="SSF53383">
    <property type="entry name" value="PLP-dependent transferases"/>
    <property type="match status" value="1"/>
</dbReference>
<dbReference type="Proteomes" id="UP001143480">
    <property type="component" value="Unassembled WGS sequence"/>
</dbReference>
<keyword evidence="9" id="KW-1185">Reference proteome</keyword>
<evidence type="ECO:0000256" key="6">
    <source>
        <dbReference type="PIRSR" id="PIRSR602129-50"/>
    </source>
</evidence>
<protein>
    <submittedName>
        <fullName evidence="8">Histidine decarboxylase</fullName>
    </submittedName>
</protein>
<comment type="caution">
    <text evidence="8">The sequence shown here is derived from an EMBL/GenBank/DDBJ whole genome shotgun (WGS) entry which is preliminary data.</text>
</comment>
<reference evidence="8" key="1">
    <citation type="journal article" date="2014" name="Int. J. Syst. Evol. Microbiol.">
        <title>Complete genome sequence of Corynebacterium casei LMG S-19264T (=DSM 44701T), isolated from a smear-ripened cheese.</title>
        <authorList>
            <consortium name="US DOE Joint Genome Institute (JGI-PGF)"/>
            <person name="Walter F."/>
            <person name="Albersmeier A."/>
            <person name="Kalinowski J."/>
            <person name="Ruckert C."/>
        </authorList>
    </citation>
    <scope>NUCLEOTIDE SEQUENCE</scope>
    <source>
        <strain evidence="8">VKM Ac-1321</strain>
    </source>
</reference>
<sequence>MNPLLPGDPTVAGRLEQLHADLLQHRDYDLGFPGATDLPDMSALAPFERLLLNNVGHPFAPGGAYRMHTKHLEYEVVGFLADLFDAPLDNRHGYVTTGSTESTHWALWQARRQLAAPTVYCSSAAHYSVAKAAELLRMRVRVIPTDARGEIRYDLLHAAVVRDKRHRRGTGVIVVASVGTTMTEAVDDVARIGLALDTAGITLEQRWVHADAALAGVPLGLDDPIGRPAFTFTDGAHSIAISGHKFLATPFPCGVVVALADRHTDRGDITYTAAPDSTITGSRSGHAPLWLWYLLRYWGRPGLRTRAESARNLARYLEQQLRGIGWPAWRAQSRAFTVVFPRPPQPLLERWPLATDELGNAHAVMMPGVPRERVDRFVTDLRDALSAASGLGLISDALAS</sequence>
<feature type="modified residue" description="N6-(pyridoxal phosphate)lysine" evidence="6">
    <location>
        <position position="245"/>
    </location>
</feature>
<comment type="cofactor">
    <cofactor evidence="1 6 7">
        <name>pyridoxal 5'-phosphate</name>
        <dbReference type="ChEBI" id="CHEBI:597326"/>
    </cofactor>
</comment>